<name>A0A811NTN7_9POAL</name>
<reference evidence="2" key="1">
    <citation type="submission" date="2020-10" db="EMBL/GenBank/DDBJ databases">
        <authorList>
            <person name="Han B."/>
            <person name="Lu T."/>
            <person name="Zhao Q."/>
            <person name="Huang X."/>
            <person name="Zhao Y."/>
        </authorList>
    </citation>
    <scope>NUCLEOTIDE SEQUENCE</scope>
</reference>
<dbReference type="AlphaFoldDB" id="A0A811NTN7"/>
<dbReference type="Proteomes" id="UP000604825">
    <property type="component" value="Unassembled WGS sequence"/>
</dbReference>
<gene>
    <name evidence="2" type="ORF">NCGR_LOCUS19371</name>
</gene>
<dbReference type="EMBL" id="CAJGYO010000005">
    <property type="protein sequence ID" value="CAD6228656.1"/>
    <property type="molecule type" value="Genomic_DNA"/>
</dbReference>
<dbReference type="OrthoDB" id="691840at2759"/>
<evidence type="ECO:0000313" key="3">
    <source>
        <dbReference type="Proteomes" id="UP000604825"/>
    </source>
</evidence>
<proteinExistence type="predicted"/>
<organism evidence="2 3">
    <name type="scientific">Miscanthus lutarioriparius</name>
    <dbReference type="NCBI Taxonomy" id="422564"/>
    <lineage>
        <taxon>Eukaryota</taxon>
        <taxon>Viridiplantae</taxon>
        <taxon>Streptophyta</taxon>
        <taxon>Embryophyta</taxon>
        <taxon>Tracheophyta</taxon>
        <taxon>Spermatophyta</taxon>
        <taxon>Magnoliopsida</taxon>
        <taxon>Liliopsida</taxon>
        <taxon>Poales</taxon>
        <taxon>Poaceae</taxon>
        <taxon>PACMAD clade</taxon>
        <taxon>Panicoideae</taxon>
        <taxon>Andropogonodae</taxon>
        <taxon>Andropogoneae</taxon>
        <taxon>Saccharinae</taxon>
        <taxon>Miscanthus</taxon>
    </lineage>
</organism>
<evidence type="ECO:0000313" key="2">
    <source>
        <dbReference type="EMBL" id="CAD6228656.1"/>
    </source>
</evidence>
<evidence type="ECO:0000256" key="1">
    <source>
        <dbReference type="SAM" id="MobiDB-lite"/>
    </source>
</evidence>
<protein>
    <submittedName>
        <fullName evidence="2">Uncharacterized protein</fullName>
    </submittedName>
</protein>
<accession>A0A811NTN7</accession>
<comment type="caution">
    <text evidence="2">The sequence shown here is derived from an EMBL/GenBank/DDBJ whole genome shotgun (WGS) entry which is preliminary data.</text>
</comment>
<sequence>MWGPPLPLHSHGHSPDASSLRAQRGGRCSLTWLPRGRCFGPRWRCSTPRTRAWPASSCRSTSGGAAWLDEYMDEASRLCDACRALWLGATAVEGYAGSAAQLASLLIVCRREATALKEENHALVETRVEALALRLSEDVLADTKLGGFNGFRGVLCATRMLTSFLLTLLSWGVLHYWPAPNAGVGDCAAYFGAPFASALSCAQ</sequence>
<keyword evidence="3" id="KW-1185">Reference proteome</keyword>
<feature type="region of interest" description="Disordered" evidence="1">
    <location>
        <begin position="1"/>
        <end position="21"/>
    </location>
</feature>